<evidence type="ECO:0000256" key="1">
    <source>
        <dbReference type="SAM" id="MobiDB-lite"/>
    </source>
</evidence>
<evidence type="ECO:0000313" key="3">
    <source>
        <dbReference type="Proteomes" id="UP000310158"/>
    </source>
</evidence>
<organism evidence="2 3">
    <name type="scientific">Bondarzewia mesenterica</name>
    <dbReference type="NCBI Taxonomy" id="1095465"/>
    <lineage>
        <taxon>Eukaryota</taxon>
        <taxon>Fungi</taxon>
        <taxon>Dikarya</taxon>
        <taxon>Basidiomycota</taxon>
        <taxon>Agaricomycotina</taxon>
        <taxon>Agaricomycetes</taxon>
        <taxon>Russulales</taxon>
        <taxon>Bondarzewiaceae</taxon>
        <taxon>Bondarzewia</taxon>
    </lineage>
</organism>
<keyword evidence="3" id="KW-1185">Reference proteome</keyword>
<dbReference type="EMBL" id="SGPL01001307">
    <property type="protein sequence ID" value="THH03582.1"/>
    <property type="molecule type" value="Genomic_DNA"/>
</dbReference>
<dbReference type="Proteomes" id="UP000310158">
    <property type="component" value="Unassembled WGS sequence"/>
</dbReference>
<sequence length="157" mass="15991">MSDDAFTNGAQSNPTQAHAPISHTDSYAFSDDKIYSLLANGFSSNEHLPFGSSVATATPSAFGQSGIAPSAAGHSAVDHSAVSHSAVDHSAASYSGVDHSAVGHSAVGHSAVSEFVLSQRQMTVGQDTDITVGSLLSDPLLTAHDELNILCPLVSDA</sequence>
<accession>A0A4S4KXH9</accession>
<protein>
    <submittedName>
        <fullName evidence="2">Uncharacterized protein</fullName>
    </submittedName>
</protein>
<comment type="caution">
    <text evidence="2">The sequence shown here is derived from an EMBL/GenBank/DDBJ whole genome shotgun (WGS) entry which is preliminary data.</text>
</comment>
<proteinExistence type="predicted"/>
<dbReference type="AlphaFoldDB" id="A0A4S4KXH9"/>
<reference evidence="2 3" key="1">
    <citation type="submission" date="2019-02" db="EMBL/GenBank/DDBJ databases">
        <title>Genome sequencing of the rare red list fungi Bondarzewia mesenterica.</title>
        <authorList>
            <person name="Buettner E."/>
            <person name="Kellner H."/>
        </authorList>
    </citation>
    <scope>NUCLEOTIDE SEQUENCE [LARGE SCALE GENOMIC DNA]</scope>
    <source>
        <strain evidence="2 3">DSM 108281</strain>
    </source>
</reference>
<gene>
    <name evidence="2" type="ORF">EW146_g10388</name>
</gene>
<name>A0A4S4KXH9_9AGAM</name>
<evidence type="ECO:0000313" key="2">
    <source>
        <dbReference type="EMBL" id="THH03582.1"/>
    </source>
</evidence>
<feature type="region of interest" description="Disordered" evidence="1">
    <location>
        <begin position="1"/>
        <end position="21"/>
    </location>
</feature>